<evidence type="ECO:0000313" key="3">
    <source>
        <dbReference type="Proteomes" id="UP000323632"/>
    </source>
</evidence>
<reference evidence="2 3" key="1">
    <citation type="submission" date="2019-09" db="EMBL/GenBank/DDBJ databases">
        <title>Genome sequence and assembly of Taibaiella sp.</title>
        <authorList>
            <person name="Chhetri G."/>
        </authorList>
    </citation>
    <scope>NUCLEOTIDE SEQUENCE [LARGE SCALE GENOMIC DNA]</scope>
    <source>
        <strain evidence="2 3">KVB11</strain>
    </source>
</reference>
<evidence type="ECO:0000259" key="1">
    <source>
        <dbReference type="Pfam" id="PF14129"/>
    </source>
</evidence>
<evidence type="ECO:0000313" key="2">
    <source>
        <dbReference type="EMBL" id="KAA5532279.1"/>
    </source>
</evidence>
<accession>A0A5M6CGN1</accession>
<keyword evidence="3" id="KW-1185">Reference proteome</keyword>
<dbReference type="EMBL" id="VWSH01000004">
    <property type="protein sequence ID" value="KAA5532279.1"/>
    <property type="molecule type" value="Genomic_DNA"/>
</dbReference>
<proteinExistence type="predicted"/>
<dbReference type="RefSeq" id="WP_150033782.1">
    <property type="nucleotide sequence ID" value="NZ_VWSH01000004.1"/>
</dbReference>
<feature type="domain" description="DUF4296" evidence="1">
    <location>
        <begin position="29"/>
        <end position="113"/>
    </location>
</feature>
<dbReference type="AlphaFoldDB" id="A0A5M6CGN1"/>
<gene>
    <name evidence="2" type="ORF">F0919_15900</name>
</gene>
<name>A0A5M6CGN1_9BACT</name>
<organism evidence="2 3">
    <name type="scientific">Taibaiella lutea</name>
    <dbReference type="NCBI Taxonomy" id="2608001"/>
    <lineage>
        <taxon>Bacteria</taxon>
        <taxon>Pseudomonadati</taxon>
        <taxon>Bacteroidota</taxon>
        <taxon>Chitinophagia</taxon>
        <taxon>Chitinophagales</taxon>
        <taxon>Chitinophagaceae</taxon>
        <taxon>Taibaiella</taxon>
    </lineage>
</organism>
<sequence>MKFSSISIILIVLLTLQLGCKSLPDNPPVAPEKMSKVLLDMQIAETYSLGLGDSVTNKFEKNYDSLSVFYRSVLKKYDISFEDFKDAMQWYEARPLKMDSLLSNVLNQLSEIKAKEKIKNYDPNAENKPVINVDSLNKHKDTSIKKDLRKRQNLTDTTTKRRVM</sequence>
<comment type="caution">
    <text evidence="2">The sequence shown here is derived from an EMBL/GenBank/DDBJ whole genome shotgun (WGS) entry which is preliminary data.</text>
</comment>
<protein>
    <submittedName>
        <fullName evidence="2">DUF4296 domain-containing protein</fullName>
    </submittedName>
</protein>
<dbReference type="Proteomes" id="UP000323632">
    <property type="component" value="Unassembled WGS sequence"/>
</dbReference>
<dbReference type="Pfam" id="PF14129">
    <property type="entry name" value="DUF4296"/>
    <property type="match status" value="1"/>
</dbReference>
<dbReference type="InterPro" id="IPR025381">
    <property type="entry name" value="DUF4296"/>
</dbReference>